<keyword evidence="1" id="KW-0812">Transmembrane</keyword>
<dbReference type="AlphaFoldDB" id="K2JRY8"/>
<feature type="transmembrane region" description="Helical" evidence="1">
    <location>
        <begin position="83"/>
        <end position="103"/>
    </location>
</feature>
<dbReference type="STRING" id="1207063.P24_18097"/>
<dbReference type="eggNOG" id="COG4232">
    <property type="taxonomic scope" value="Bacteria"/>
</dbReference>
<dbReference type="PANTHER" id="PTHR31272:SF9">
    <property type="entry name" value="BLL1027 PROTEIN"/>
    <property type="match status" value="1"/>
</dbReference>
<feature type="transmembrane region" description="Helical" evidence="1">
    <location>
        <begin position="159"/>
        <end position="182"/>
    </location>
</feature>
<keyword evidence="1" id="KW-0472">Membrane</keyword>
<accession>K2JRY8</accession>
<comment type="caution">
    <text evidence="2">The sequence shown here is derived from an EMBL/GenBank/DDBJ whole genome shotgun (WGS) entry which is preliminary data.</text>
</comment>
<gene>
    <name evidence="2" type="ORF">P24_18097</name>
</gene>
<dbReference type="RefSeq" id="WP_008946219.1">
    <property type="nucleotide sequence ID" value="NZ_AMRL01000041.1"/>
</dbReference>
<reference evidence="2 3" key="1">
    <citation type="journal article" date="2012" name="J. Bacteriol.">
        <title>Genome Sequence of Oceanibaculum indicum Type Strain P24.</title>
        <authorList>
            <person name="Lai Q."/>
            <person name="Shao Z."/>
        </authorList>
    </citation>
    <scope>NUCLEOTIDE SEQUENCE [LARGE SCALE GENOMIC DNA]</scope>
    <source>
        <strain evidence="2 3">P24</strain>
    </source>
</reference>
<feature type="transmembrane region" description="Helical" evidence="1">
    <location>
        <begin position="51"/>
        <end position="77"/>
    </location>
</feature>
<keyword evidence="1" id="KW-1133">Transmembrane helix</keyword>
<evidence type="ECO:0000256" key="1">
    <source>
        <dbReference type="SAM" id="Phobius"/>
    </source>
</evidence>
<feature type="transmembrane region" description="Helical" evidence="1">
    <location>
        <begin position="12"/>
        <end position="39"/>
    </location>
</feature>
<evidence type="ECO:0000313" key="2">
    <source>
        <dbReference type="EMBL" id="EKE67945.1"/>
    </source>
</evidence>
<protein>
    <recommendedName>
        <fullName evidence="4">Cytochrome C biogenesis protein transmembrane domain-containing protein</fullName>
    </recommendedName>
</protein>
<dbReference type="PANTHER" id="PTHR31272">
    <property type="entry name" value="CYTOCHROME C-TYPE BIOGENESIS PROTEIN HI_1454-RELATED"/>
    <property type="match status" value="1"/>
</dbReference>
<feature type="transmembrane region" description="Helical" evidence="1">
    <location>
        <begin position="124"/>
        <end position="153"/>
    </location>
</feature>
<dbReference type="Proteomes" id="UP000006746">
    <property type="component" value="Unassembled WGS sequence"/>
</dbReference>
<feature type="transmembrane region" description="Helical" evidence="1">
    <location>
        <begin position="202"/>
        <end position="224"/>
    </location>
</feature>
<keyword evidence="3" id="KW-1185">Reference proteome</keyword>
<proteinExistence type="predicted"/>
<sequence>MIVTEFGLINLLIVPAAVGLFGFIEPCSIGSSLLFIKYLERKEAARKITETVLFAATRAVFIGVLGVLAVLLGTAFLGLQKGAWILLGAVYLVIGALYATGRARLLMQSIGPRLSGFSAARSSIGLGVMFGLNIPACAAPLLVVLLGAAAAGGAAGTTFLGGFVSLAVFGLALSLPLVLAVLFEPARRALDWLAGLSGRMPFWTGVVLIALGLWSIGFGLFAHLPEPA</sequence>
<dbReference type="EMBL" id="AMRL01000041">
    <property type="protein sequence ID" value="EKE67945.1"/>
    <property type="molecule type" value="Genomic_DNA"/>
</dbReference>
<name>K2JRY8_9PROT</name>
<dbReference type="PATRIC" id="fig|1207063.3.peg.3631"/>
<evidence type="ECO:0000313" key="3">
    <source>
        <dbReference type="Proteomes" id="UP000006746"/>
    </source>
</evidence>
<organism evidence="2 3">
    <name type="scientific">Oceanibaculum indicum P24</name>
    <dbReference type="NCBI Taxonomy" id="1207063"/>
    <lineage>
        <taxon>Bacteria</taxon>
        <taxon>Pseudomonadati</taxon>
        <taxon>Pseudomonadota</taxon>
        <taxon>Alphaproteobacteria</taxon>
        <taxon>Rhodospirillales</taxon>
        <taxon>Oceanibaculaceae</taxon>
        <taxon>Oceanibaculum</taxon>
    </lineage>
</organism>
<evidence type="ECO:0008006" key="4">
    <source>
        <dbReference type="Google" id="ProtNLM"/>
    </source>
</evidence>
<dbReference type="InterPro" id="IPR051790">
    <property type="entry name" value="Cytochrome_c-biogenesis_DsbD"/>
</dbReference>